<dbReference type="EMBL" id="CADCTB010000177">
    <property type="protein sequence ID" value="CAA9263222.1"/>
    <property type="molecule type" value="Genomic_DNA"/>
</dbReference>
<dbReference type="InterPro" id="IPR001940">
    <property type="entry name" value="Peptidase_S1C"/>
</dbReference>
<dbReference type="SUPFAM" id="SSF50494">
    <property type="entry name" value="Trypsin-like serine proteases"/>
    <property type="match status" value="1"/>
</dbReference>
<evidence type="ECO:0000259" key="3">
    <source>
        <dbReference type="PROSITE" id="PS50106"/>
    </source>
</evidence>
<dbReference type="PROSITE" id="PS50106">
    <property type="entry name" value="PDZ"/>
    <property type="match status" value="1"/>
</dbReference>
<dbReference type="InterPro" id="IPR036034">
    <property type="entry name" value="PDZ_sf"/>
</dbReference>
<protein>
    <recommendedName>
        <fullName evidence="3">PDZ domain-containing protein</fullName>
    </recommendedName>
</protein>
<name>A0A6J4IVK3_9ACTN</name>
<evidence type="ECO:0000313" key="4">
    <source>
        <dbReference type="EMBL" id="CAA9263222.1"/>
    </source>
</evidence>
<accession>A0A6J4IVK3</accession>
<organism evidence="4">
    <name type="scientific">uncultured Acidimicrobiales bacterium</name>
    <dbReference type="NCBI Taxonomy" id="310071"/>
    <lineage>
        <taxon>Bacteria</taxon>
        <taxon>Bacillati</taxon>
        <taxon>Actinomycetota</taxon>
        <taxon>Acidimicrobiia</taxon>
        <taxon>Acidimicrobiales</taxon>
        <taxon>environmental samples</taxon>
    </lineage>
</organism>
<dbReference type="InterPro" id="IPR001478">
    <property type="entry name" value="PDZ"/>
</dbReference>
<dbReference type="Pfam" id="PF13180">
    <property type="entry name" value="PDZ_2"/>
    <property type="match status" value="1"/>
</dbReference>
<evidence type="ECO:0000256" key="2">
    <source>
        <dbReference type="ARBA" id="ARBA00022801"/>
    </source>
</evidence>
<dbReference type="InterPro" id="IPR009003">
    <property type="entry name" value="Peptidase_S1_PA"/>
</dbReference>
<dbReference type="AlphaFoldDB" id="A0A6J4IVK3"/>
<dbReference type="SUPFAM" id="SSF50156">
    <property type="entry name" value="PDZ domain-like"/>
    <property type="match status" value="1"/>
</dbReference>
<keyword evidence="1" id="KW-0645">Protease</keyword>
<keyword evidence="2" id="KW-0378">Hydrolase</keyword>
<dbReference type="Gene3D" id="2.30.42.10">
    <property type="match status" value="1"/>
</dbReference>
<feature type="domain" description="PDZ" evidence="3">
    <location>
        <begin position="202"/>
        <end position="307"/>
    </location>
</feature>
<gene>
    <name evidence="4" type="ORF">AVDCRST_MAG10-2870</name>
</gene>
<dbReference type="InterPro" id="IPR051201">
    <property type="entry name" value="Chloro_Bact_Ser_Proteases"/>
</dbReference>
<dbReference type="PRINTS" id="PR00834">
    <property type="entry name" value="PROTEASES2C"/>
</dbReference>
<sequence length="321" mass="32113">MVEEEVDVLDAYSRVVMSVAERLIPSVASLRVMARVPGGRRPQGSGSAVAITADGFLLTSAHVVERSSGGVAVFADGAEAEFDVVGADPLSDLAVIRTSAGAELTTAALGDADRLRVGQLVVAIGNPLGFAGSVSAGVVSALGRSFAAAASRAGRMVENVIQTDAALHPGNSGGALANGAGEVVGINTAVVGPGVGQGLGLAVPINATTRGIVSALMSDGRVRRAYLGIAGGSRPLPPKAAAATGRERGIEILTVVAGSPAADAGLRPEDLLLGVDGRPVANVGDLQRLMSGDRIGRTVGVEVFRRGAVQTVPVVPVELPD</sequence>
<proteinExistence type="predicted"/>
<dbReference type="SMART" id="SM00228">
    <property type="entry name" value="PDZ"/>
    <property type="match status" value="1"/>
</dbReference>
<dbReference type="PANTHER" id="PTHR43343:SF3">
    <property type="entry name" value="PROTEASE DO-LIKE 8, CHLOROPLASTIC"/>
    <property type="match status" value="1"/>
</dbReference>
<dbReference type="Gene3D" id="2.40.10.120">
    <property type="match status" value="1"/>
</dbReference>
<reference evidence="4" key="1">
    <citation type="submission" date="2020-02" db="EMBL/GenBank/DDBJ databases">
        <authorList>
            <person name="Meier V. D."/>
        </authorList>
    </citation>
    <scope>NUCLEOTIDE SEQUENCE</scope>
    <source>
        <strain evidence="4">AVDCRST_MAG10</strain>
    </source>
</reference>
<dbReference type="PANTHER" id="PTHR43343">
    <property type="entry name" value="PEPTIDASE S12"/>
    <property type="match status" value="1"/>
</dbReference>
<dbReference type="Pfam" id="PF13365">
    <property type="entry name" value="Trypsin_2"/>
    <property type="match status" value="1"/>
</dbReference>
<dbReference type="GO" id="GO:0004252">
    <property type="term" value="F:serine-type endopeptidase activity"/>
    <property type="evidence" value="ECO:0007669"/>
    <property type="project" value="InterPro"/>
</dbReference>
<dbReference type="GO" id="GO:0006508">
    <property type="term" value="P:proteolysis"/>
    <property type="evidence" value="ECO:0007669"/>
    <property type="project" value="UniProtKB-KW"/>
</dbReference>
<evidence type="ECO:0000256" key="1">
    <source>
        <dbReference type="ARBA" id="ARBA00022670"/>
    </source>
</evidence>